<accession>A0A0D9W708</accession>
<dbReference type="Gramene" id="LPERR04G14790.9">
    <property type="protein sequence ID" value="LPERR04G14790.9"/>
    <property type="gene ID" value="LPERR04G14790"/>
</dbReference>
<sequence>MFCKAQKPSTESMNRRISSSSSASSRPSRRPPSLASSTSSASTTRGTDPASRGCSAVAAAILAGISRVPPSPLAVEALRGRVVAFA</sequence>
<dbReference type="HOGENOM" id="CLU_2501192_0_0_1"/>
<feature type="compositionally biased region" description="Low complexity" evidence="1">
    <location>
        <begin position="18"/>
        <end position="44"/>
    </location>
</feature>
<name>A0A0D9W708_9ORYZ</name>
<reference evidence="2 3" key="1">
    <citation type="submission" date="2012-08" db="EMBL/GenBank/DDBJ databases">
        <title>Oryza genome evolution.</title>
        <authorList>
            <person name="Wing R.A."/>
        </authorList>
    </citation>
    <scope>NUCLEOTIDE SEQUENCE</scope>
</reference>
<dbReference type="AlphaFoldDB" id="A0A0D9W708"/>
<reference evidence="2" key="3">
    <citation type="submission" date="2015-04" db="UniProtKB">
        <authorList>
            <consortium name="EnsemblPlants"/>
        </authorList>
    </citation>
    <scope>IDENTIFICATION</scope>
</reference>
<reference evidence="3" key="2">
    <citation type="submission" date="2013-12" db="EMBL/GenBank/DDBJ databases">
        <authorList>
            <person name="Yu Y."/>
            <person name="Lee S."/>
            <person name="de Baynast K."/>
            <person name="Wissotski M."/>
            <person name="Liu L."/>
            <person name="Talag J."/>
            <person name="Goicoechea J."/>
            <person name="Angelova A."/>
            <person name="Jetty R."/>
            <person name="Kudrna D."/>
            <person name="Golser W."/>
            <person name="Rivera L."/>
            <person name="Zhang J."/>
            <person name="Wing R."/>
        </authorList>
    </citation>
    <scope>NUCLEOTIDE SEQUENCE</scope>
</reference>
<evidence type="ECO:0000256" key="1">
    <source>
        <dbReference type="SAM" id="MobiDB-lite"/>
    </source>
</evidence>
<keyword evidence="3" id="KW-1185">Reference proteome</keyword>
<evidence type="ECO:0000313" key="3">
    <source>
        <dbReference type="Proteomes" id="UP000032180"/>
    </source>
</evidence>
<proteinExistence type="predicted"/>
<feature type="compositionally biased region" description="Polar residues" evidence="1">
    <location>
        <begin position="7"/>
        <end position="17"/>
    </location>
</feature>
<dbReference type="Proteomes" id="UP000032180">
    <property type="component" value="Chromosome 4"/>
</dbReference>
<protein>
    <submittedName>
        <fullName evidence="2">Uncharacterized protein</fullName>
    </submittedName>
</protein>
<organism evidence="2 3">
    <name type="scientific">Leersia perrieri</name>
    <dbReference type="NCBI Taxonomy" id="77586"/>
    <lineage>
        <taxon>Eukaryota</taxon>
        <taxon>Viridiplantae</taxon>
        <taxon>Streptophyta</taxon>
        <taxon>Embryophyta</taxon>
        <taxon>Tracheophyta</taxon>
        <taxon>Spermatophyta</taxon>
        <taxon>Magnoliopsida</taxon>
        <taxon>Liliopsida</taxon>
        <taxon>Poales</taxon>
        <taxon>Poaceae</taxon>
        <taxon>BOP clade</taxon>
        <taxon>Oryzoideae</taxon>
        <taxon>Oryzeae</taxon>
        <taxon>Oryzinae</taxon>
        <taxon>Leersia</taxon>
    </lineage>
</organism>
<dbReference type="EnsemblPlants" id="LPERR04G14790.9">
    <property type="protein sequence ID" value="LPERR04G14790.9"/>
    <property type="gene ID" value="LPERR04G14790"/>
</dbReference>
<evidence type="ECO:0000313" key="2">
    <source>
        <dbReference type="EnsemblPlants" id="LPERR04G14790.9"/>
    </source>
</evidence>
<feature type="region of interest" description="Disordered" evidence="1">
    <location>
        <begin position="1"/>
        <end position="53"/>
    </location>
</feature>